<feature type="region of interest" description="Disordered" evidence="1">
    <location>
        <begin position="109"/>
        <end position="133"/>
    </location>
</feature>
<organism evidence="2 3">
    <name type="scientific">Brassica cretica</name>
    <name type="common">Mustard</name>
    <dbReference type="NCBI Taxonomy" id="69181"/>
    <lineage>
        <taxon>Eukaryota</taxon>
        <taxon>Viridiplantae</taxon>
        <taxon>Streptophyta</taxon>
        <taxon>Embryophyta</taxon>
        <taxon>Tracheophyta</taxon>
        <taxon>Spermatophyta</taxon>
        <taxon>Magnoliopsida</taxon>
        <taxon>eudicotyledons</taxon>
        <taxon>Gunneridae</taxon>
        <taxon>Pentapetalae</taxon>
        <taxon>rosids</taxon>
        <taxon>malvids</taxon>
        <taxon>Brassicales</taxon>
        <taxon>Brassicaceae</taxon>
        <taxon>Brassiceae</taxon>
        <taxon>Brassica</taxon>
    </lineage>
</organism>
<feature type="non-terminal residue" evidence="2">
    <location>
        <position position="1"/>
    </location>
</feature>
<gene>
    <name evidence="2" type="ORF">DY000_02049121</name>
</gene>
<dbReference type="Proteomes" id="UP000266723">
    <property type="component" value="Unassembled WGS sequence"/>
</dbReference>
<evidence type="ECO:0000313" key="2">
    <source>
        <dbReference type="EMBL" id="KAF3609701.1"/>
    </source>
</evidence>
<protein>
    <recommendedName>
        <fullName evidence="4">Peptidylprolyl isomerase</fullName>
    </recommendedName>
</protein>
<sequence length="133" mass="15014">SEEMSLMQLVERDEMDEDDDLFEAIDKCPSCSSSSEHRFYIIANSLWSSINLHRFHIVFGTIAQVIAQGINSGDVKKLQDDRIHTCNGLMMHTKKVKTDTPMQVYYSKKKQGKRVLEAEEGPSQGDEEGTSNG</sequence>
<comment type="caution">
    <text evidence="2">The sequence shown here is derived from an EMBL/GenBank/DDBJ whole genome shotgun (WGS) entry which is preliminary data.</text>
</comment>
<name>A0ABQ7F206_BRACR</name>
<evidence type="ECO:0000313" key="3">
    <source>
        <dbReference type="Proteomes" id="UP000266723"/>
    </source>
</evidence>
<dbReference type="EMBL" id="QGKV02000297">
    <property type="protein sequence ID" value="KAF3609701.1"/>
    <property type="molecule type" value="Genomic_DNA"/>
</dbReference>
<evidence type="ECO:0000256" key="1">
    <source>
        <dbReference type="SAM" id="MobiDB-lite"/>
    </source>
</evidence>
<keyword evidence="3" id="KW-1185">Reference proteome</keyword>
<accession>A0ABQ7F206</accession>
<reference evidence="2 3" key="1">
    <citation type="journal article" date="2020" name="BMC Genomics">
        <title>Intraspecific diversification of the crop wild relative Brassica cretica Lam. using demographic model selection.</title>
        <authorList>
            <person name="Kioukis A."/>
            <person name="Michalopoulou V.A."/>
            <person name="Briers L."/>
            <person name="Pirintsos S."/>
            <person name="Studholme D.J."/>
            <person name="Pavlidis P."/>
            <person name="Sarris P.F."/>
        </authorList>
    </citation>
    <scope>NUCLEOTIDE SEQUENCE [LARGE SCALE GENOMIC DNA]</scope>
    <source>
        <strain evidence="3">cv. PFS-1207/04</strain>
    </source>
</reference>
<dbReference type="Gene3D" id="1.10.150.20">
    <property type="entry name" value="5' to 3' exonuclease, C-terminal subdomain"/>
    <property type="match status" value="1"/>
</dbReference>
<proteinExistence type="predicted"/>
<evidence type="ECO:0008006" key="4">
    <source>
        <dbReference type="Google" id="ProtNLM"/>
    </source>
</evidence>